<evidence type="ECO:0000313" key="14">
    <source>
        <dbReference type="EMBL" id="ABG96039.1"/>
    </source>
</evidence>
<feature type="transmembrane region" description="Helical" evidence="12">
    <location>
        <begin position="273"/>
        <end position="289"/>
    </location>
</feature>
<keyword evidence="10" id="KW-0968">Cytoplasmic vesicle</keyword>
<name>Q0S8U7_RHOJR</name>
<evidence type="ECO:0000256" key="1">
    <source>
        <dbReference type="ARBA" id="ARBA00004146"/>
    </source>
</evidence>
<sequence>MYCQNHGDTGPPGRPRAFRIRAVGHHPHADSAEPAVRARVSVGVGREVRGVPADPVESSVVPAWLRSGRRGAGGSAEPVRTRRPTHRTCPRRPARPGPRGRSVLLPGRGDRRLLLMASELGMPTRPSGERRQVLSRRIRFFVAATISYNVIEAIVALTEGARVSSTALIGFGLDSVIEVSSAAGVAWQFAGRDPESREKVTLRVIAFSFFGLAAYVSVDAVRSLLGVGEAQHSTVGIALAAASLAVMPVLSWAQRRAGRELGSLSAVADSKQTLLCTYLSAVLLVGLLLNSTLGWSWADPIAALVIAVIAVREGVDAWKGDTCCPAPVGGRAVDQDPGCDCCDL</sequence>
<feature type="transmembrane region" description="Helical" evidence="12">
    <location>
        <begin position="140"/>
        <end position="161"/>
    </location>
</feature>
<dbReference type="eggNOG" id="COG0053">
    <property type="taxonomic scope" value="Bacteria"/>
</dbReference>
<evidence type="ECO:0000256" key="3">
    <source>
        <dbReference type="ARBA" id="ARBA00008731"/>
    </source>
</evidence>
<organism evidence="14 15">
    <name type="scientific">Rhodococcus jostii (strain RHA1)</name>
    <dbReference type="NCBI Taxonomy" id="101510"/>
    <lineage>
        <taxon>Bacteria</taxon>
        <taxon>Bacillati</taxon>
        <taxon>Actinomycetota</taxon>
        <taxon>Actinomycetes</taxon>
        <taxon>Mycobacteriales</taxon>
        <taxon>Nocardiaceae</taxon>
        <taxon>Rhodococcus</taxon>
    </lineage>
</organism>
<dbReference type="KEGG" id="rha:RHA1_ro04248"/>
<dbReference type="GO" id="GO:0031410">
    <property type="term" value="C:cytoplasmic vesicle"/>
    <property type="evidence" value="ECO:0007669"/>
    <property type="project" value="UniProtKB-KW"/>
</dbReference>
<dbReference type="GO" id="GO:0016020">
    <property type="term" value="C:membrane"/>
    <property type="evidence" value="ECO:0007669"/>
    <property type="project" value="InterPro"/>
</dbReference>
<keyword evidence="9 12" id="KW-0472">Membrane</keyword>
<dbReference type="GO" id="GO:0008324">
    <property type="term" value="F:monoatomic cation transmembrane transporter activity"/>
    <property type="evidence" value="ECO:0007669"/>
    <property type="project" value="InterPro"/>
</dbReference>
<evidence type="ECO:0000256" key="11">
    <source>
        <dbReference type="SAM" id="MobiDB-lite"/>
    </source>
</evidence>
<evidence type="ECO:0000313" key="15">
    <source>
        <dbReference type="Proteomes" id="UP000008710"/>
    </source>
</evidence>
<evidence type="ECO:0000256" key="12">
    <source>
        <dbReference type="SAM" id="Phobius"/>
    </source>
</evidence>
<feature type="compositionally biased region" description="Low complexity" evidence="11">
    <location>
        <begin position="97"/>
        <end position="106"/>
    </location>
</feature>
<keyword evidence="4 12" id="KW-0812">Transmembrane</keyword>
<protein>
    <submittedName>
        <fullName evidence="14">Possible membrane protein</fullName>
    </submittedName>
</protein>
<keyword evidence="7 12" id="KW-1133">Transmembrane helix</keyword>
<feature type="transmembrane region" description="Helical" evidence="12">
    <location>
        <begin position="167"/>
        <end position="188"/>
    </location>
</feature>
<comment type="subcellular location">
    <subcellularLocation>
        <location evidence="2">Cytoplasmic vesicle</location>
        <location evidence="2">Secretory vesicle</location>
        <location evidence="2">Synaptic vesicle membrane</location>
        <topology evidence="2">Multi-pass membrane protein</topology>
    </subcellularLocation>
    <subcellularLocation>
        <location evidence="1">Early endosome membrane</location>
    </subcellularLocation>
</comment>
<keyword evidence="8" id="KW-0770">Synapse</keyword>
<comment type="similarity">
    <text evidence="3">Belongs to the TMEM163 family.</text>
</comment>
<feature type="transmembrane region" description="Helical" evidence="12">
    <location>
        <begin position="200"/>
        <end position="218"/>
    </location>
</feature>
<dbReference type="Pfam" id="PF01545">
    <property type="entry name" value="Cation_efflux"/>
    <property type="match status" value="1"/>
</dbReference>
<dbReference type="HOGENOM" id="CLU_806266_0_0_11"/>
<evidence type="ECO:0000256" key="5">
    <source>
        <dbReference type="ARBA" id="ARBA00022753"/>
    </source>
</evidence>
<dbReference type="EMBL" id="CP000431">
    <property type="protein sequence ID" value="ABG96039.1"/>
    <property type="molecule type" value="Genomic_DNA"/>
</dbReference>
<dbReference type="Proteomes" id="UP000008710">
    <property type="component" value="Chromosome"/>
</dbReference>
<accession>Q0S8U7</accession>
<dbReference type="PANTHER" id="PTHR31937:SF2">
    <property type="entry name" value="TRANSMEMBRANE PROTEIN 163"/>
    <property type="match status" value="1"/>
</dbReference>
<dbReference type="Gene3D" id="1.20.1510.10">
    <property type="entry name" value="Cation efflux protein transmembrane domain"/>
    <property type="match status" value="1"/>
</dbReference>
<evidence type="ECO:0000259" key="13">
    <source>
        <dbReference type="Pfam" id="PF01545"/>
    </source>
</evidence>
<evidence type="ECO:0000256" key="9">
    <source>
        <dbReference type="ARBA" id="ARBA00023136"/>
    </source>
</evidence>
<proteinExistence type="inferred from homology"/>
<reference evidence="15" key="1">
    <citation type="journal article" date="2006" name="Proc. Natl. Acad. Sci. U.S.A.">
        <title>The complete genome of Rhodococcus sp. RHA1 provides insights into a catabolic powerhouse.</title>
        <authorList>
            <person name="McLeod M.P."/>
            <person name="Warren R.L."/>
            <person name="Hsiao W.W.L."/>
            <person name="Araki N."/>
            <person name="Myhre M."/>
            <person name="Fernandes C."/>
            <person name="Miyazawa D."/>
            <person name="Wong W."/>
            <person name="Lillquist A.L."/>
            <person name="Wang D."/>
            <person name="Dosanjh M."/>
            <person name="Hara H."/>
            <person name="Petrescu A."/>
            <person name="Morin R.D."/>
            <person name="Yang G."/>
            <person name="Stott J.M."/>
            <person name="Schein J.E."/>
            <person name="Shin H."/>
            <person name="Smailus D."/>
            <person name="Siddiqui A.S."/>
            <person name="Marra M.A."/>
            <person name="Jones S.J.M."/>
            <person name="Holt R."/>
            <person name="Brinkman F.S.L."/>
            <person name="Miyauchi K."/>
            <person name="Fukuda M."/>
            <person name="Davies J.E."/>
            <person name="Mohn W.W."/>
            <person name="Eltis L.D."/>
        </authorList>
    </citation>
    <scope>NUCLEOTIDE SEQUENCE [LARGE SCALE GENOMIC DNA]</scope>
    <source>
        <strain evidence="15">RHA1</strain>
    </source>
</reference>
<keyword evidence="6" id="KW-0862">Zinc</keyword>
<dbReference type="InterPro" id="IPR026765">
    <property type="entry name" value="Tmem163"/>
</dbReference>
<dbReference type="PANTHER" id="PTHR31937">
    <property type="entry name" value="TRANSMEMBRANE PROTEIN 163"/>
    <property type="match status" value="1"/>
</dbReference>
<evidence type="ECO:0000256" key="6">
    <source>
        <dbReference type="ARBA" id="ARBA00022833"/>
    </source>
</evidence>
<gene>
    <name evidence="14" type="ordered locus">RHA1_ro04248</name>
</gene>
<evidence type="ECO:0000256" key="2">
    <source>
        <dbReference type="ARBA" id="ARBA00004644"/>
    </source>
</evidence>
<feature type="compositionally biased region" description="Basic residues" evidence="11">
    <location>
        <begin position="81"/>
        <end position="94"/>
    </location>
</feature>
<evidence type="ECO:0000256" key="4">
    <source>
        <dbReference type="ARBA" id="ARBA00022692"/>
    </source>
</evidence>
<dbReference type="InterPro" id="IPR027469">
    <property type="entry name" value="Cation_efflux_TMD_sf"/>
</dbReference>
<evidence type="ECO:0000256" key="8">
    <source>
        <dbReference type="ARBA" id="ARBA00023018"/>
    </source>
</evidence>
<evidence type="ECO:0000256" key="10">
    <source>
        <dbReference type="ARBA" id="ARBA00023329"/>
    </source>
</evidence>
<dbReference type="AlphaFoldDB" id="Q0S8U7"/>
<dbReference type="SUPFAM" id="SSF161111">
    <property type="entry name" value="Cation efflux protein transmembrane domain-like"/>
    <property type="match status" value="1"/>
</dbReference>
<dbReference type="InterPro" id="IPR058533">
    <property type="entry name" value="Cation_efflux_TM"/>
</dbReference>
<feature type="transmembrane region" description="Helical" evidence="12">
    <location>
        <begin position="230"/>
        <end position="253"/>
    </location>
</feature>
<keyword evidence="5" id="KW-0967">Endosome</keyword>
<feature type="domain" description="Cation efflux protein transmembrane" evidence="13">
    <location>
        <begin position="197"/>
        <end position="315"/>
    </location>
</feature>
<feature type="region of interest" description="Disordered" evidence="11">
    <location>
        <begin position="67"/>
        <end position="106"/>
    </location>
</feature>
<evidence type="ECO:0000256" key="7">
    <source>
        <dbReference type="ARBA" id="ARBA00022989"/>
    </source>
</evidence>